<dbReference type="Gene3D" id="2.170.130.10">
    <property type="entry name" value="TonB-dependent receptor, plug domain"/>
    <property type="match status" value="1"/>
</dbReference>
<evidence type="ECO:0000313" key="15">
    <source>
        <dbReference type="Proteomes" id="UP001284033"/>
    </source>
</evidence>
<dbReference type="EMBL" id="JAQZHK010000010">
    <property type="protein sequence ID" value="MDY3513507.1"/>
    <property type="molecule type" value="Genomic_DNA"/>
</dbReference>
<evidence type="ECO:0000256" key="7">
    <source>
        <dbReference type="ARBA" id="ARBA00023136"/>
    </source>
</evidence>
<dbReference type="GO" id="GO:0009279">
    <property type="term" value="C:cell outer membrane"/>
    <property type="evidence" value="ECO:0007669"/>
    <property type="project" value="UniProtKB-SubCell"/>
</dbReference>
<evidence type="ECO:0000256" key="3">
    <source>
        <dbReference type="ARBA" id="ARBA00022452"/>
    </source>
</evidence>
<dbReference type="GO" id="GO:0044718">
    <property type="term" value="P:siderophore transmembrane transport"/>
    <property type="evidence" value="ECO:0007669"/>
    <property type="project" value="TreeGrafter"/>
</dbReference>
<keyword evidence="7 10" id="KW-0472">Membrane</keyword>
<evidence type="ECO:0000256" key="8">
    <source>
        <dbReference type="ARBA" id="ARBA00023170"/>
    </source>
</evidence>
<dbReference type="InterPro" id="IPR039426">
    <property type="entry name" value="TonB-dep_rcpt-like"/>
</dbReference>
<dbReference type="Gene3D" id="2.40.170.20">
    <property type="entry name" value="TonB-dependent receptor, beta-barrel domain"/>
    <property type="match status" value="1"/>
</dbReference>
<protein>
    <submittedName>
        <fullName evidence="14">TonB-dependent receptor</fullName>
    </submittedName>
</protein>
<dbReference type="Pfam" id="PF00593">
    <property type="entry name" value="TonB_dep_Rec_b-barrel"/>
    <property type="match status" value="1"/>
</dbReference>
<comment type="similarity">
    <text evidence="10 11">Belongs to the TonB-dependent receptor family.</text>
</comment>
<keyword evidence="9 10" id="KW-0998">Cell outer membrane</keyword>
<dbReference type="Proteomes" id="UP001284033">
    <property type="component" value="Unassembled WGS sequence"/>
</dbReference>
<dbReference type="Pfam" id="PF07715">
    <property type="entry name" value="Plug"/>
    <property type="match status" value="1"/>
</dbReference>
<evidence type="ECO:0000259" key="13">
    <source>
        <dbReference type="Pfam" id="PF07715"/>
    </source>
</evidence>
<keyword evidence="5" id="KW-0732">Signal</keyword>
<dbReference type="InterPro" id="IPR036942">
    <property type="entry name" value="Beta-barrel_TonB_sf"/>
</dbReference>
<keyword evidence="6 11" id="KW-0798">TonB box</keyword>
<dbReference type="AlphaFoldDB" id="A0AAP6LNF7"/>
<evidence type="ECO:0000256" key="5">
    <source>
        <dbReference type="ARBA" id="ARBA00022729"/>
    </source>
</evidence>
<comment type="caution">
    <text evidence="14">The sequence shown here is derived from an EMBL/GenBank/DDBJ whole genome shotgun (WGS) entry which is preliminary data.</text>
</comment>
<feature type="domain" description="TonB-dependent receptor-like beta-barrel" evidence="12">
    <location>
        <begin position="165"/>
        <end position="660"/>
    </location>
</feature>
<dbReference type="RefSeq" id="WP_154468804.1">
    <property type="nucleotide sequence ID" value="NZ_CP110126.1"/>
</dbReference>
<reference evidence="14" key="1">
    <citation type="submission" date="2023-01" db="EMBL/GenBank/DDBJ databases">
        <title>Genome-based studies on antimicrobial resistance profiles of Riemerella anatipestifer in China, 1994 to 2021.</title>
        <authorList>
            <person name="Yang Z."/>
            <person name="Zhu D."/>
        </authorList>
    </citation>
    <scope>NUCLEOTIDE SEQUENCE</scope>
    <source>
        <strain evidence="14">RCAD1218</strain>
    </source>
</reference>
<dbReference type="PANTHER" id="PTHR30069:SF29">
    <property type="entry name" value="HEMOGLOBIN AND HEMOGLOBIN-HAPTOGLOBIN-BINDING PROTEIN 1-RELATED"/>
    <property type="match status" value="1"/>
</dbReference>
<dbReference type="GO" id="GO:0015344">
    <property type="term" value="F:siderophore uptake transmembrane transporter activity"/>
    <property type="evidence" value="ECO:0007669"/>
    <property type="project" value="TreeGrafter"/>
</dbReference>
<proteinExistence type="inferred from homology"/>
<dbReference type="InterPro" id="IPR012910">
    <property type="entry name" value="Plug_dom"/>
</dbReference>
<sequence length="685" mass="77745">MNKRSIISAGILCLGLPLLGQNSKDSIRTIEAVVLSGNTFVQRVSDVPLPIHSVEKKQIKQVGSLRLNDILMEQTGLVITHNHGTGVQIQGMGTEYTLILVNGMPLLGRTAGTLDLSRITVNDIKRIEILKGPSSSLYGSDALAGVINIITEDAETTKGSLNLRAGTNTTIDFGGDFSIVKNNFSAHFSANRYSSEGYGFNNNEFAQVVNPFQTYTYSSKLKYKLSPKWELALFSRFYNETIDTKTLYQKEKLTGFAKTLDYNISPEITWKPTERLTSVVRWYWSDFKNDTNLKFLETKKTFDETFYREQYKRVENFTEIKWHPKLQTTLGAGAIFQGVEASRYSNKKEMHQLYGLAQANYKATDRWQILAGVRYDYNNVFGAQWNPKLATDFKFTEALTLRASVGRGFKAPDFRQLYLNFTNNLVGYSVVGTQEVEAMVEEMWQQGSISQIFMNPHQMSNLKAESSWAFNVGADFKAFGCFKFGVNAFRNNIENLINVAAVARKSNGQNIFSYQNLNQIYTQGLETELAWKFLQNFNFSLGYQYLEAKDREVLDKIENGTIKSGENDQGETIKIRKHNYFGIIGRSKHSFNSKIFYQDKSGFFANLRAIYRGKYGFADLDGNGIINNSKELAPGYFLLNFSTGKTFASKYTFQMGIDNVLGHTNPQYNPEFFGRLWWASTNFSF</sequence>
<dbReference type="InterPro" id="IPR037066">
    <property type="entry name" value="Plug_dom_sf"/>
</dbReference>
<dbReference type="CDD" id="cd01347">
    <property type="entry name" value="ligand_gated_channel"/>
    <property type="match status" value="1"/>
</dbReference>
<keyword evidence="8 14" id="KW-0675">Receptor</keyword>
<evidence type="ECO:0000256" key="10">
    <source>
        <dbReference type="PROSITE-ProRule" id="PRU01360"/>
    </source>
</evidence>
<dbReference type="SUPFAM" id="SSF56935">
    <property type="entry name" value="Porins"/>
    <property type="match status" value="1"/>
</dbReference>
<keyword evidence="4 10" id="KW-0812">Transmembrane</keyword>
<evidence type="ECO:0000313" key="14">
    <source>
        <dbReference type="EMBL" id="MDY3513507.1"/>
    </source>
</evidence>
<evidence type="ECO:0000256" key="11">
    <source>
        <dbReference type="RuleBase" id="RU003357"/>
    </source>
</evidence>
<dbReference type="InterPro" id="IPR000531">
    <property type="entry name" value="Beta-barrel_TonB"/>
</dbReference>
<evidence type="ECO:0000256" key="9">
    <source>
        <dbReference type="ARBA" id="ARBA00023237"/>
    </source>
</evidence>
<evidence type="ECO:0000259" key="12">
    <source>
        <dbReference type="Pfam" id="PF00593"/>
    </source>
</evidence>
<evidence type="ECO:0000256" key="2">
    <source>
        <dbReference type="ARBA" id="ARBA00022448"/>
    </source>
</evidence>
<evidence type="ECO:0000256" key="1">
    <source>
        <dbReference type="ARBA" id="ARBA00004571"/>
    </source>
</evidence>
<evidence type="ECO:0000256" key="6">
    <source>
        <dbReference type="ARBA" id="ARBA00023077"/>
    </source>
</evidence>
<dbReference type="PROSITE" id="PS52016">
    <property type="entry name" value="TONB_DEPENDENT_REC_3"/>
    <property type="match status" value="1"/>
</dbReference>
<accession>A0AAP6LNF7</accession>
<name>A0AAP6LNF7_RIEAN</name>
<organism evidence="14 15">
    <name type="scientific">Riemerella anatipestifer</name>
    <name type="common">Moraxella anatipestifer</name>
    <dbReference type="NCBI Taxonomy" id="34085"/>
    <lineage>
        <taxon>Bacteria</taxon>
        <taxon>Pseudomonadati</taxon>
        <taxon>Bacteroidota</taxon>
        <taxon>Flavobacteriia</taxon>
        <taxon>Flavobacteriales</taxon>
        <taxon>Weeksellaceae</taxon>
        <taxon>Riemerella</taxon>
    </lineage>
</organism>
<evidence type="ECO:0000256" key="4">
    <source>
        <dbReference type="ARBA" id="ARBA00022692"/>
    </source>
</evidence>
<keyword evidence="2 10" id="KW-0813">Transport</keyword>
<comment type="subcellular location">
    <subcellularLocation>
        <location evidence="1 10">Cell outer membrane</location>
        <topology evidence="1 10">Multi-pass membrane protein</topology>
    </subcellularLocation>
</comment>
<gene>
    <name evidence="14" type="ORF">PG303_09825</name>
</gene>
<keyword evidence="3 10" id="KW-1134">Transmembrane beta strand</keyword>
<feature type="domain" description="TonB-dependent receptor plug" evidence="13">
    <location>
        <begin position="44"/>
        <end position="146"/>
    </location>
</feature>
<dbReference type="PANTHER" id="PTHR30069">
    <property type="entry name" value="TONB-DEPENDENT OUTER MEMBRANE RECEPTOR"/>
    <property type="match status" value="1"/>
</dbReference>